<proteinExistence type="predicted"/>
<keyword evidence="5" id="KW-1185">Reference proteome</keyword>
<feature type="region of interest" description="Disordered" evidence="2">
    <location>
        <begin position="378"/>
        <end position="400"/>
    </location>
</feature>
<comment type="caution">
    <text evidence="4">The sequence shown here is derived from an EMBL/GenBank/DDBJ whole genome shotgun (WGS) entry which is preliminary data.</text>
</comment>
<reference evidence="4" key="1">
    <citation type="submission" date="2020-04" db="EMBL/GenBank/DDBJ databases">
        <title>Genome Assembly and Annotation of Botryosphaeria dothidea sdau 11-99, a Latent Pathogen of Apple Fruit Ring Rot in China.</title>
        <authorList>
            <person name="Yu C."/>
            <person name="Diao Y."/>
            <person name="Lu Q."/>
            <person name="Zhao J."/>
            <person name="Cui S."/>
            <person name="Peng C."/>
            <person name="He B."/>
            <person name="Liu H."/>
        </authorList>
    </citation>
    <scope>NUCLEOTIDE SEQUENCE [LARGE SCALE GENOMIC DNA]</scope>
    <source>
        <strain evidence="4">Sdau11-99</strain>
    </source>
</reference>
<feature type="compositionally biased region" description="Acidic residues" evidence="2">
    <location>
        <begin position="276"/>
        <end position="285"/>
    </location>
</feature>
<dbReference type="EMBL" id="WWBZ02000051">
    <property type="protein sequence ID" value="KAF4304031.1"/>
    <property type="molecule type" value="Genomic_DNA"/>
</dbReference>
<feature type="compositionally biased region" description="Polar residues" evidence="2">
    <location>
        <begin position="10"/>
        <end position="37"/>
    </location>
</feature>
<feature type="region of interest" description="Disordered" evidence="2">
    <location>
        <begin position="420"/>
        <end position="456"/>
    </location>
</feature>
<dbReference type="SUPFAM" id="SSF47095">
    <property type="entry name" value="HMG-box"/>
    <property type="match status" value="1"/>
</dbReference>
<keyword evidence="1" id="KW-0479">Metal-binding</keyword>
<sequence length="798" mass="88971">MALHGHGRRSQGTNTPESDASSGLQDMISAPQSISSAKRQEVPLTKHLEARENFTESSSNETSGKSNSNISMPVVEGIHLDTPSRGERSITCGPNVQAWLSFDESTSDLSTAASEIFSNTLVGNLKEQNLNFVDIINNVGSSWQKLSPEERQAFEQQASNTSKAMQETADAAAAELDTGNVSDTAKKEIVDRLMGYFYRLFGNKLQESSDCLTGIGSSWGSSQSVCTSIDLEPSEGNDGSRRGQTTQGRDRSHQLFPQSGSAAQSRKRNGRSSQEGDSDFEEDESDGKRRKPSSGKPDGLSHIPRRFACPFTKRFRDQPPKTSACICKGFSTAHRVKEHLYRVHLQHRYTCFRCYEKFDNDTQLKAHARAAEICEAVDEPPDEQELDAEQEKQLKSEKLARDASEENKWAFIYLSSANVGSKNSGKAEQHHNETGRSSLEHAKPDDDLKPSVPTEKVQKVELDGTLVYVTARTEIVNRLMDTFYELFATERCPEGEEPPQDEELSQEQERSLRSKRRLGREGSEEVRWRQIFQICFPEVLEVDISSPYCEWQQSPGSGGFEHFEQFQRRMLPELVRQALDEAVPTAPQLAQLEESVRSQLVDIIRTCQDQVCEQYRMSTNSPRDRAGPNDLATDVCNNTLQDYRDEVPAFEHSTSFSTNADPPRNLVPGALCPIPQDEETAAFLDLNIFTSNHPPSQSHDSDSGYGTTGAELEKTREFLWLSENSYAMLQEEGTSDWQTSFGLLPHDLGEEPSGLNGFQSTVQNEFHLDDLGVGEHFDSADLDGGHSSVAPFPNHRKD</sequence>
<feature type="region of interest" description="Disordered" evidence="2">
    <location>
        <begin position="220"/>
        <end position="304"/>
    </location>
</feature>
<feature type="compositionally biased region" description="Basic and acidic residues" evidence="2">
    <location>
        <begin position="425"/>
        <end position="449"/>
    </location>
</feature>
<gene>
    <name evidence="4" type="ORF">GTA08_BOTSDO07540</name>
</gene>
<dbReference type="InterPro" id="IPR013087">
    <property type="entry name" value="Znf_C2H2_type"/>
</dbReference>
<feature type="compositionally biased region" description="Acidic residues" evidence="2">
    <location>
        <begin position="495"/>
        <end position="506"/>
    </location>
</feature>
<keyword evidence="1" id="KW-0862">Zinc</keyword>
<keyword evidence="1" id="KW-0863">Zinc-finger</keyword>
<feature type="compositionally biased region" description="Polar residues" evidence="2">
    <location>
        <begin position="255"/>
        <end position="264"/>
    </location>
</feature>
<dbReference type="Gene3D" id="1.10.30.10">
    <property type="entry name" value="High mobility group box domain"/>
    <property type="match status" value="1"/>
</dbReference>
<dbReference type="Proteomes" id="UP000572817">
    <property type="component" value="Unassembled WGS sequence"/>
</dbReference>
<dbReference type="AlphaFoldDB" id="A0A8H4N2W7"/>
<feature type="compositionally biased region" description="Basic and acidic residues" evidence="2">
    <location>
        <begin position="389"/>
        <end position="400"/>
    </location>
</feature>
<dbReference type="OrthoDB" id="4161727at2759"/>
<feature type="region of interest" description="Disordered" evidence="2">
    <location>
        <begin position="1"/>
        <end position="73"/>
    </location>
</feature>
<accession>A0A8H4N2W7</accession>
<feature type="region of interest" description="Disordered" evidence="2">
    <location>
        <begin position="493"/>
        <end position="517"/>
    </location>
</feature>
<dbReference type="GO" id="GO:0008270">
    <property type="term" value="F:zinc ion binding"/>
    <property type="evidence" value="ECO:0007669"/>
    <property type="project" value="UniProtKB-KW"/>
</dbReference>
<evidence type="ECO:0000256" key="2">
    <source>
        <dbReference type="SAM" id="MobiDB-lite"/>
    </source>
</evidence>
<feature type="region of interest" description="Disordered" evidence="2">
    <location>
        <begin position="778"/>
        <end position="798"/>
    </location>
</feature>
<dbReference type="PANTHER" id="PTHR38166">
    <property type="entry name" value="C2H2-TYPE DOMAIN-CONTAINING PROTEIN-RELATED"/>
    <property type="match status" value="1"/>
</dbReference>
<organism evidence="4 5">
    <name type="scientific">Botryosphaeria dothidea</name>
    <dbReference type="NCBI Taxonomy" id="55169"/>
    <lineage>
        <taxon>Eukaryota</taxon>
        <taxon>Fungi</taxon>
        <taxon>Dikarya</taxon>
        <taxon>Ascomycota</taxon>
        <taxon>Pezizomycotina</taxon>
        <taxon>Dothideomycetes</taxon>
        <taxon>Dothideomycetes incertae sedis</taxon>
        <taxon>Botryosphaeriales</taxon>
        <taxon>Botryosphaeriaceae</taxon>
        <taxon>Botryosphaeria</taxon>
    </lineage>
</organism>
<evidence type="ECO:0000313" key="5">
    <source>
        <dbReference type="Proteomes" id="UP000572817"/>
    </source>
</evidence>
<evidence type="ECO:0000256" key="1">
    <source>
        <dbReference type="PROSITE-ProRule" id="PRU00042"/>
    </source>
</evidence>
<evidence type="ECO:0000259" key="3">
    <source>
        <dbReference type="PROSITE" id="PS50157"/>
    </source>
</evidence>
<dbReference type="PROSITE" id="PS50157">
    <property type="entry name" value="ZINC_FINGER_C2H2_2"/>
    <property type="match status" value="1"/>
</dbReference>
<feature type="compositionally biased region" description="Basic and acidic residues" evidence="2">
    <location>
        <begin position="38"/>
        <end position="54"/>
    </location>
</feature>
<feature type="compositionally biased region" description="Low complexity" evidence="2">
    <location>
        <begin position="55"/>
        <end position="69"/>
    </location>
</feature>
<dbReference type="InterPro" id="IPR036910">
    <property type="entry name" value="HMG_box_dom_sf"/>
</dbReference>
<name>A0A8H4N2W7_9PEZI</name>
<feature type="compositionally biased region" description="Acidic residues" evidence="2">
    <location>
        <begin position="378"/>
        <end position="388"/>
    </location>
</feature>
<evidence type="ECO:0000313" key="4">
    <source>
        <dbReference type="EMBL" id="KAF4304031.1"/>
    </source>
</evidence>
<protein>
    <recommendedName>
        <fullName evidence="3">C2H2-type domain-containing protein</fullName>
    </recommendedName>
</protein>
<dbReference type="PANTHER" id="PTHR38166:SF1">
    <property type="entry name" value="C2H2-TYPE DOMAIN-CONTAINING PROTEIN"/>
    <property type="match status" value="1"/>
</dbReference>
<feature type="domain" description="C2H2-type" evidence="3">
    <location>
        <begin position="349"/>
        <end position="380"/>
    </location>
</feature>